<feature type="region of interest" description="Disordered" evidence="2">
    <location>
        <begin position="1"/>
        <end position="35"/>
    </location>
</feature>
<gene>
    <name evidence="3" type="ORF">GCM10023165_05160</name>
</gene>
<evidence type="ECO:0000256" key="1">
    <source>
        <dbReference type="ARBA" id="ARBA00022737"/>
    </source>
</evidence>
<dbReference type="NCBIfam" id="TIGR00756">
    <property type="entry name" value="PPR"/>
    <property type="match status" value="1"/>
</dbReference>
<protein>
    <recommendedName>
        <fullName evidence="5">Pentacotripeptide-repeat region of PRORP domain-containing protein</fullName>
    </recommendedName>
</protein>
<dbReference type="RefSeq" id="WP_345535675.1">
    <property type="nucleotide sequence ID" value="NZ_BAABGJ010000002.1"/>
</dbReference>
<dbReference type="InterPro" id="IPR011990">
    <property type="entry name" value="TPR-like_helical_dom_sf"/>
</dbReference>
<dbReference type="PROSITE" id="PS51375">
    <property type="entry name" value="PPR"/>
    <property type="match status" value="3"/>
</dbReference>
<keyword evidence="1" id="KW-0677">Repeat</keyword>
<organism evidence="3 4">
    <name type="scientific">Variovorax defluvii</name>
    <dbReference type="NCBI Taxonomy" id="913761"/>
    <lineage>
        <taxon>Bacteria</taxon>
        <taxon>Pseudomonadati</taxon>
        <taxon>Pseudomonadota</taxon>
        <taxon>Betaproteobacteria</taxon>
        <taxon>Burkholderiales</taxon>
        <taxon>Comamonadaceae</taxon>
        <taxon>Variovorax</taxon>
    </lineage>
</organism>
<dbReference type="Proteomes" id="UP001500975">
    <property type="component" value="Unassembled WGS sequence"/>
</dbReference>
<evidence type="ECO:0000313" key="4">
    <source>
        <dbReference type="Proteomes" id="UP001500975"/>
    </source>
</evidence>
<reference evidence="4" key="1">
    <citation type="journal article" date="2019" name="Int. J. Syst. Evol. Microbiol.">
        <title>The Global Catalogue of Microorganisms (GCM) 10K type strain sequencing project: providing services to taxonomists for standard genome sequencing and annotation.</title>
        <authorList>
            <consortium name="The Broad Institute Genomics Platform"/>
            <consortium name="The Broad Institute Genome Sequencing Center for Infectious Disease"/>
            <person name="Wu L."/>
            <person name="Ma J."/>
        </authorList>
    </citation>
    <scope>NUCLEOTIDE SEQUENCE [LARGE SCALE GENOMIC DNA]</scope>
    <source>
        <strain evidence="4">JCM 17804</strain>
    </source>
</reference>
<dbReference type="PANTHER" id="PTHR47447:SF17">
    <property type="entry name" value="OS12G0638900 PROTEIN"/>
    <property type="match status" value="1"/>
</dbReference>
<keyword evidence="4" id="KW-1185">Reference proteome</keyword>
<name>A0ABP8GWS5_9BURK</name>
<dbReference type="InterPro" id="IPR002885">
    <property type="entry name" value="PPR_rpt"/>
</dbReference>
<evidence type="ECO:0000313" key="3">
    <source>
        <dbReference type="EMBL" id="GAA4331075.1"/>
    </source>
</evidence>
<dbReference type="Gene3D" id="1.25.40.10">
    <property type="entry name" value="Tetratricopeptide repeat domain"/>
    <property type="match status" value="2"/>
</dbReference>
<proteinExistence type="predicted"/>
<dbReference type="EMBL" id="BAABGJ010000002">
    <property type="protein sequence ID" value="GAA4331075.1"/>
    <property type="molecule type" value="Genomic_DNA"/>
</dbReference>
<dbReference type="PANTHER" id="PTHR47447">
    <property type="entry name" value="OS03G0856100 PROTEIN"/>
    <property type="match status" value="1"/>
</dbReference>
<evidence type="ECO:0000256" key="2">
    <source>
        <dbReference type="SAM" id="MobiDB-lite"/>
    </source>
</evidence>
<evidence type="ECO:0008006" key="5">
    <source>
        <dbReference type="Google" id="ProtNLM"/>
    </source>
</evidence>
<dbReference type="Pfam" id="PF13812">
    <property type="entry name" value="PPR_3"/>
    <property type="match status" value="1"/>
</dbReference>
<sequence>MKANSSNSSGTHAVRDTSGTGKRKRCGGVPSMTHVPSHIQTSMRDRYTDKVHVELCDRQPTATSAPLKPEATINWRAAPNARICAEYDEGRLTAVEVLKQTTVAMRTYSLRDAWASLERLRRSGISPNTEVHTALISRCVAIDRVEEALQALGEMRDDGALPDAITYHILAQACRRHAMAEQLENVYAQMHKDGFARNAAECGQFKKGKQNEDDLRKFTATCLRKASWEVTTACLVQMREVGLAPDWQVRTSALDNYPHERLVRLQPGEILHELASLGLMTDLSDLGHLLNDCETLGRPDLADDLLREAAMGEQNIVKAGHGHDRNNETIDFRHEALATASVGRYSGRGYRAAVAALFKFHHSRGAIRPNTRFHVSLSDPDVKIVVARCMREIGLAPVDGVRLDGTRNLGWLECGGAAFVGCLQRGQIDVALSVLHEMGEGGSFPDVDACSELIRRCFGAGRLDDARAAFQKLVISEFEPKLALCTAMIEICKQYGHGAALHRTIDALLCPDVRLKPGSYFALIAACQWDMSTGLQGKIDPLVRAAVANGVLDPALGYREAEDVIVIEFSTEANAGKRAEGAPQTAVTPYFEQAMFMYHHSQGYIKPEKKTTYLAVGPEAREAIKRVMRRVGLEPEGKHANMLLEPPLTLRPPKASLM</sequence>
<feature type="compositionally biased region" description="Polar residues" evidence="2">
    <location>
        <begin position="1"/>
        <end position="11"/>
    </location>
</feature>
<comment type="caution">
    <text evidence="3">The sequence shown here is derived from an EMBL/GenBank/DDBJ whole genome shotgun (WGS) entry which is preliminary data.</text>
</comment>
<accession>A0ABP8GWS5</accession>